<dbReference type="RefSeq" id="WP_243742653.1">
    <property type="nucleotide sequence ID" value="NZ_SNYN01000019.1"/>
</dbReference>
<dbReference type="Gene3D" id="3.40.630.30">
    <property type="match status" value="1"/>
</dbReference>
<dbReference type="SUPFAM" id="SSF55729">
    <property type="entry name" value="Acyl-CoA N-acyltransferases (Nat)"/>
    <property type="match status" value="1"/>
</dbReference>
<name>A0A4R6UPW0_9ACTN</name>
<dbReference type="InterPro" id="IPR016181">
    <property type="entry name" value="Acyl_CoA_acyltransferase"/>
</dbReference>
<feature type="region of interest" description="Disordered" evidence="3">
    <location>
        <begin position="105"/>
        <end position="125"/>
    </location>
</feature>
<dbReference type="Pfam" id="PF24553">
    <property type="entry name" value="Rv0428c_C"/>
    <property type="match status" value="1"/>
</dbReference>
<reference evidence="5 6" key="1">
    <citation type="submission" date="2019-03" db="EMBL/GenBank/DDBJ databases">
        <title>Genomic Encyclopedia of Type Strains, Phase IV (KMG-IV): sequencing the most valuable type-strain genomes for metagenomic binning, comparative biology and taxonomic classification.</title>
        <authorList>
            <person name="Goeker M."/>
        </authorList>
    </citation>
    <scope>NUCLEOTIDE SEQUENCE [LARGE SCALE GENOMIC DNA]</scope>
    <source>
        <strain evidence="5 6">DSM 46770</strain>
    </source>
</reference>
<accession>A0A4R6UPW0</accession>
<dbReference type="PROSITE" id="PS51186">
    <property type="entry name" value="GNAT"/>
    <property type="match status" value="1"/>
</dbReference>
<evidence type="ECO:0000313" key="6">
    <source>
        <dbReference type="Proteomes" id="UP000295281"/>
    </source>
</evidence>
<gene>
    <name evidence="5" type="ORF">EV190_11940</name>
</gene>
<dbReference type="Proteomes" id="UP000295281">
    <property type="component" value="Unassembled WGS sequence"/>
</dbReference>
<feature type="domain" description="N-acetyltransferase" evidence="4">
    <location>
        <begin position="142"/>
        <end position="233"/>
    </location>
</feature>
<dbReference type="InterPro" id="IPR056935">
    <property type="entry name" value="Rv0428c-like_C"/>
</dbReference>
<dbReference type="AlphaFoldDB" id="A0A4R6UPW0"/>
<dbReference type="InterPro" id="IPR050680">
    <property type="entry name" value="YpeA/RimI_acetyltransf"/>
</dbReference>
<keyword evidence="6" id="KW-1185">Reference proteome</keyword>
<evidence type="ECO:0000259" key="4">
    <source>
        <dbReference type="PROSITE" id="PS51186"/>
    </source>
</evidence>
<sequence length="233" mass="24430">MTDGGGGWARAVARDWPALEVAERSGWRLGYSHGVTKRANSAVALAPDADPDEPGRFYRERGLSAVVQVWPGDEGLDGRLAERGYRVVEPSLVLARDLPGRPGSGTGAVVVGKGPEYGPGGDGTRETDVTARIMARAGMAHAVREDGSARGCAALTGDLMGVYGMATRPDARRRGYASQILAALLGWGHANGARRAYLLVVAANAGARALYEGAGFAEAGRYHYRVLDTAGPR</sequence>
<evidence type="ECO:0000256" key="3">
    <source>
        <dbReference type="SAM" id="MobiDB-lite"/>
    </source>
</evidence>
<evidence type="ECO:0000313" key="5">
    <source>
        <dbReference type="EMBL" id="TDQ48226.1"/>
    </source>
</evidence>
<dbReference type="GO" id="GO:0016747">
    <property type="term" value="F:acyltransferase activity, transferring groups other than amino-acyl groups"/>
    <property type="evidence" value="ECO:0007669"/>
    <property type="project" value="InterPro"/>
</dbReference>
<dbReference type="InterPro" id="IPR000182">
    <property type="entry name" value="GNAT_dom"/>
</dbReference>
<keyword evidence="1 5" id="KW-0808">Transferase</keyword>
<evidence type="ECO:0000256" key="2">
    <source>
        <dbReference type="ARBA" id="ARBA00023315"/>
    </source>
</evidence>
<keyword evidence="2" id="KW-0012">Acyltransferase</keyword>
<dbReference type="PANTHER" id="PTHR43420">
    <property type="entry name" value="ACETYLTRANSFERASE"/>
    <property type="match status" value="1"/>
</dbReference>
<proteinExistence type="predicted"/>
<organism evidence="5 6">
    <name type="scientific">Actinorugispora endophytica</name>
    <dbReference type="NCBI Taxonomy" id="1605990"/>
    <lineage>
        <taxon>Bacteria</taxon>
        <taxon>Bacillati</taxon>
        <taxon>Actinomycetota</taxon>
        <taxon>Actinomycetes</taxon>
        <taxon>Streptosporangiales</taxon>
        <taxon>Nocardiopsidaceae</taxon>
        <taxon>Actinorugispora</taxon>
    </lineage>
</organism>
<evidence type="ECO:0000256" key="1">
    <source>
        <dbReference type="ARBA" id="ARBA00022679"/>
    </source>
</evidence>
<comment type="caution">
    <text evidence="5">The sequence shown here is derived from an EMBL/GenBank/DDBJ whole genome shotgun (WGS) entry which is preliminary data.</text>
</comment>
<dbReference type="CDD" id="cd04301">
    <property type="entry name" value="NAT_SF"/>
    <property type="match status" value="1"/>
</dbReference>
<dbReference type="EMBL" id="SNYN01000019">
    <property type="protein sequence ID" value="TDQ48226.1"/>
    <property type="molecule type" value="Genomic_DNA"/>
</dbReference>
<protein>
    <submittedName>
        <fullName evidence="5">Acetyltransferase (GNAT) family protein</fullName>
    </submittedName>
</protein>